<dbReference type="OrthoDB" id="5857966at2759"/>
<evidence type="ECO:0000256" key="4">
    <source>
        <dbReference type="ARBA" id="ARBA00022840"/>
    </source>
</evidence>
<evidence type="ECO:0000313" key="8">
    <source>
        <dbReference type="EMBL" id="KAG2439055.1"/>
    </source>
</evidence>
<dbReference type="InterPro" id="IPR000719">
    <property type="entry name" value="Prot_kinase_dom"/>
</dbReference>
<dbReference type="PANTHER" id="PTHR24359:SF1">
    <property type="entry name" value="INHIBITOR OF NUCLEAR FACTOR KAPPA-B KINASE EPSILON SUBUNIT HOMOLOG 1-RELATED"/>
    <property type="match status" value="1"/>
</dbReference>
<dbReference type="PROSITE" id="PS00108">
    <property type="entry name" value="PROTEIN_KINASE_ST"/>
    <property type="match status" value="1"/>
</dbReference>
<evidence type="ECO:0000256" key="5">
    <source>
        <dbReference type="PROSITE-ProRule" id="PRU10141"/>
    </source>
</evidence>
<gene>
    <name evidence="8" type="ORF">HYH02_006582</name>
</gene>
<feature type="binding site" evidence="5">
    <location>
        <position position="149"/>
    </location>
    <ligand>
        <name>ATP</name>
        <dbReference type="ChEBI" id="CHEBI:30616"/>
    </ligand>
</feature>
<proteinExistence type="predicted"/>
<feature type="domain" description="Protein kinase" evidence="7">
    <location>
        <begin position="117"/>
        <end position="586"/>
    </location>
</feature>
<feature type="region of interest" description="Disordered" evidence="6">
    <location>
        <begin position="440"/>
        <end position="461"/>
    </location>
</feature>
<keyword evidence="2 5" id="KW-0547">Nucleotide-binding</keyword>
<name>A0A835TJV4_9CHLO</name>
<evidence type="ECO:0000256" key="1">
    <source>
        <dbReference type="ARBA" id="ARBA00022679"/>
    </source>
</evidence>
<dbReference type="Gene3D" id="1.10.510.10">
    <property type="entry name" value="Transferase(Phosphotransferase) domain 1"/>
    <property type="match status" value="1"/>
</dbReference>
<organism evidence="8 9">
    <name type="scientific">Chlamydomonas schloesseri</name>
    <dbReference type="NCBI Taxonomy" id="2026947"/>
    <lineage>
        <taxon>Eukaryota</taxon>
        <taxon>Viridiplantae</taxon>
        <taxon>Chlorophyta</taxon>
        <taxon>core chlorophytes</taxon>
        <taxon>Chlorophyceae</taxon>
        <taxon>CS clade</taxon>
        <taxon>Chlamydomonadales</taxon>
        <taxon>Chlamydomonadaceae</taxon>
        <taxon>Chlamydomonas</taxon>
    </lineage>
</organism>
<feature type="compositionally biased region" description="Basic and acidic residues" evidence="6">
    <location>
        <begin position="10"/>
        <end position="19"/>
    </location>
</feature>
<accession>A0A835TJV4</accession>
<dbReference type="GO" id="GO:0004674">
    <property type="term" value="F:protein serine/threonine kinase activity"/>
    <property type="evidence" value="ECO:0007669"/>
    <property type="project" value="TreeGrafter"/>
</dbReference>
<dbReference type="InterPro" id="IPR011009">
    <property type="entry name" value="Kinase-like_dom_sf"/>
</dbReference>
<keyword evidence="1" id="KW-0808">Transferase</keyword>
<dbReference type="InterPro" id="IPR008271">
    <property type="entry name" value="Ser/Thr_kinase_AS"/>
</dbReference>
<keyword evidence="4 5" id="KW-0067">ATP-binding</keyword>
<dbReference type="AlphaFoldDB" id="A0A835TJV4"/>
<feature type="compositionally biased region" description="Low complexity" evidence="6">
    <location>
        <begin position="38"/>
        <end position="65"/>
    </location>
</feature>
<dbReference type="GO" id="GO:0005524">
    <property type="term" value="F:ATP binding"/>
    <property type="evidence" value="ECO:0007669"/>
    <property type="project" value="UniProtKB-UniRule"/>
</dbReference>
<keyword evidence="9" id="KW-1185">Reference proteome</keyword>
<evidence type="ECO:0000313" key="9">
    <source>
        <dbReference type="Proteomes" id="UP000613740"/>
    </source>
</evidence>
<dbReference type="EMBL" id="JAEHOD010000041">
    <property type="protein sequence ID" value="KAG2439055.1"/>
    <property type="molecule type" value="Genomic_DNA"/>
</dbReference>
<reference evidence="8" key="1">
    <citation type="journal article" date="2020" name="bioRxiv">
        <title>Comparative genomics of Chlamydomonas.</title>
        <authorList>
            <person name="Craig R.J."/>
            <person name="Hasan A.R."/>
            <person name="Ness R.W."/>
            <person name="Keightley P.D."/>
        </authorList>
    </citation>
    <scope>NUCLEOTIDE SEQUENCE</scope>
    <source>
        <strain evidence="8">CCAP 11/173</strain>
    </source>
</reference>
<dbReference type="PROSITE" id="PS00107">
    <property type="entry name" value="PROTEIN_KINASE_ATP"/>
    <property type="match status" value="1"/>
</dbReference>
<dbReference type="SUPFAM" id="SSF56112">
    <property type="entry name" value="Protein kinase-like (PK-like)"/>
    <property type="match status" value="1"/>
</dbReference>
<dbReference type="PROSITE" id="PS50011">
    <property type="entry name" value="PROTEIN_KINASE_DOM"/>
    <property type="match status" value="1"/>
</dbReference>
<evidence type="ECO:0000256" key="2">
    <source>
        <dbReference type="ARBA" id="ARBA00022741"/>
    </source>
</evidence>
<evidence type="ECO:0000256" key="3">
    <source>
        <dbReference type="ARBA" id="ARBA00022777"/>
    </source>
</evidence>
<dbReference type="Pfam" id="PF00069">
    <property type="entry name" value="Pkinase"/>
    <property type="match status" value="1"/>
</dbReference>
<feature type="compositionally biased region" description="Low complexity" evidence="6">
    <location>
        <begin position="325"/>
        <end position="334"/>
    </location>
</feature>
<sequence length="593" mass="61552">MGSGQGRPPLVEESHEASAEPRVSARCCSSSGVGGSDNDGSRSSCGARSGTSTSTGASTGASTSCSAERQQVDQKAEVCLVVTYEDGSQRRHALSVVKAFHTLPLHAFLSQHGLSCWRSEALIGRGSYGQVYRGRFLLPDGSTHAAAAKLFLSGGGGPAKAREHLQKELRVPLQLQLQRQEAASASRGCSSSSCAASASSSGSAASPDSSTSTAAAEQQPPQLQQGSGDSGLFVRVLAHGGRPGQLPLMVMELADGGCVFDLLEAADRRRWKAWDDMTAAAQPQGQQQQQQQQQCPTEKTAVAGTDAPTGCTATRARKAPPPPGFAAAAPSPSAAAPPPPQPQPQWLLAAAPPGFPVPSTASAPAPRHVWEELPLLPLADVLRVLTPLAAGLQALHALGYVHNDVKPENVLLRDNGSACLADFGMAAQLQQQHQQQQQQHGVAAAKQTTAAVGAKPARNGPARNGPACCTGGFYHLEHAAGTPGFMAPEVAALGKARHPAAVRLTPAVDVYAFGVTALCVAVTGTRSDVAAWFADKGRRQGAFPAGSFPRYLPFSLEQLLLECVAWRPAARPTAAQLVARLGRIWDEVSACGC</sequence>
<dbReference type="Proteomes" id="UP000613740">
    <property type="component" value="Unassembled WGS sequence"/>
</dbReference>
<protein>
    <recommendedName>
        <fullName evidence="7">Protein kinase domain-containing protein</fullName>
    </recommendedName>
</protein>
<dbReference type="PANTHER" id="PTHR24359">
    <property type="entry name" value="SERINE/THREONINE-PROTEIN KINASE SBK1"/>
    <property type="match status" value="1"/>
</dbReference>
<feature type="region of interest" description="Disordered" evidence="6">
    <location>
        <begin position="1"/>
        <end position="65"/>
    </location>
</feature>
<feature type="compositionally biased region" description="Low complexity" evidence="6">
    <location>
        <begin position="282"/>
        <end position="294"/>
    </location>
</feature>
<comment type="caution">
    <text evidence="8">The sequence shown here is derived from an EMBL/GenBank/DDBJ whole genome shotgun (WGS) entry which is preliminary data.</text>
</comment>
<feature type="region of interest" description="Disordered" evidence="6">
    <location>
        <begin position="276"/>
        <end position="349"/>
    </location>
</feature>
<keyword evidence="3" id="KW-0418">Kinase</keyword>
<feature type="compositionally biased region" description="Low complexity" evidence="6">
    <location>
        <begin position="440"/>
        <end position="455"/>
    </location>
</feature>
<feature type="compositionally biased region" description="Low complexity" evidence="6">
    <location>
        <begin position="22"/>
        <end position="31"/>
    </location>
</feature>
<dbReference type="InterPro" id="IPR017441">
    <property type="entry name" value="Protein_kinase_ATP_BS"/>
</dbReference>
<feature type="region of interest" description="Disordered" evidence="6">
    <location>
        <begin position="189"/>
        <end position="228"/>
    </location>
</feature>
<dbReference type="SMART" id="SM00220">
    <property type="entry name" value="S_TKc"/>
    <property type="match status" value="1"/>
</dbReference>
<evidence type="ECO:0000259" key="7">
    <source>
        <dbReference type="PROSITE" id="PS50011"/>
    </source>
</evidence>
<evidence type="ECO:0000256" key="6">
    <source>
        <dbReference type="SAM" id="MobiDB-lite"/>
    </source>
</evidence>